<name>A0ABV0V755_9TELE</name>
<comment type="caution">
    <text evidence="2">The sequence shown here is derived from an EMBL/GenBank/DDBJ whole genome shotgun (WGS) entry which is preliminary data.</text>
</comment>
<evidence type="ECO:0000313" key="2">
    <source>
        <dbReference type="EMBL" id="MEQ2253189.1"/>
    </source>
</evidence>
<keyword evidence="1" id="KW-0812">Transmembrane</keyword>
<keyword evidence="3" id="KW-1185">Reference proteome</keyword>
<keyword evidence="1" id="KW-0472">Membrane</keyword>
<keyword evidence="1" id="KW-1133">Transmembrane helix</keyword>
<feature type="transmembrane region" description="Helical" evidence="1">
    <location>
        <begin position="95"/>
        <end position="116"/>
    </location>
</feature>
<gene>
    <name evidence="2" type="ORF">ILYODFUR_029654</name>
</gene>
<reference evidence="2 3" key="1">
    <citation type="submission" date="2021-06" db="EMBL/GenBank/DDBJ databases">
        <authorList>
            <person name="Palmer J.M."/>
        </authorList>
    </citation>
    <scope>NUCLEOTIDE SEQUENCE [LARGE SCALE GENOMIC DNA]</scope>
    <source>
        <strain evidence="3">if_2019</strain>
        <tissue evidence="2">Muscle</tissue>
    </source>
</reference>
<protein>
    <submittedName>
        <fullName evidence="2">Uncharacterized protein</fullName>
    </submittedName>
</protein>
<dbReference type="EMBL" id="JAHRIQ010096933">
    <property type="protein sequence ID" value="MEQ2253189.1"/>
    <property type="molecule type" value="Genomic_DNA"/>
</dbReference>
<proteinExistence type="predicted"/>
<evidence type="ECO:0000256" key="1">
    <source>
        <dbReference type="SAM" id="Phobius"/>
    </source>
</evidence>
<sequence>MVETVEEVRPVTGGLPVRTHTLPVSVVVSLSKTLHPPCVLMVVKETGGADCTAASLLSVFPRAAVATLQLTCVSGWMTDFCGKTFGVSGDLIKRYISLGHLPFISVLLLIVFFFVYECCILLCDCLVPSG</sequence>
<evidence type="ECO:0000313" key="3">
    <source>
        <dbReference type="Proteomes" id="UP001482620"/>
    </source>
</evidence>
<dbReference type="Proteomes" id="UP001482620">
    <property type="component" value="Unassembled WGS sequence"/>
</dbReference>
<organism evidence="2 3">
    <name type="scientific">Ilyodon furcidens</name>
    <name type="common">goldbreast splitfin</name>
    <dbReference type="NCBI Taxonomy" id="33524"/>
    <lineage>
        <taxon>Eukaryota</taxon>
        <taxon>Metazoa</taxon>
        <taxon>Chordata</taxon>
        <taxon>Craniata</taxon>
        <taxon>Vertebrata</taxon>
        <taxon>Euteleostomi</taxon>
        <taxon>Actinopterygii</taxon>
        <taxon>Neopterygii</taxon>
        <taxon>Teleostei</taxon>
        <taxon>Neoteleostei</taxon>
        <taxon>Acanthomorphata</taxon>
        <taxon>Ovalentaria</taxon>
        <taxon>Atherinomorphae</taxon>
        <taxon>Cyprinodontiformes</taxon>
        <taxon>Goodeidae</taxon>
        <taxon>Ilyodon</taxon>
    </lineage>
</organism>
<accession>A0ABV0V755</accession>